<evidence type="ECO:0000313" key="1">
    <source>
        <dbReference type="EMBL" id="PHT81470.1"/>
    </source>
</evidence>
<dbReference type="PANTHER" id="PTHR34427">
    <property type="entry name" value="DUF4283 DOMAIN PROTEIN"/>
    <property type="match status" value="1"/>
</dbReference>
<evidence type="ECO:0000313" key="2">
    <source>
        <dbReference type="Proteomes" id="UP000222542"/>
    </source>
</evidence>
<gene>
    <name evidence="1" type="ORF">T459_14485</name>
</gene>
<dbReference type="Proteomes" id="UP000222542">
    <property type="component" value="Unassembled WGS sequence"/>
</dbReference>
<dbReference type="AlphaFoldDB" id="A0A2G2ZHK3"/>
<proteinExistence type="predicted"/>
<organism evidence="1 2">
    <name type="scientific">Capsicum annuum</name>
    <name type="common">Capsicum pepper</name>
    <dbReference type="NCBI Taxonomy" id="4072"/>
    <lineage>
        <taxon>Eukaryota</taxon>
        <taxon>Viridiplantae</taxon>
        <taxon>Streptophyta</taxon>
        <taxon>Embryophyta</taxon>
        <taxon>Tracheophyta</taxon>
        <taxon>Spermatophyta</taxon>
        <taxon>Magnoliopsida</taxon>
        <taxon>eudicotyledons</taxon>
        <taxon>Gunneridae</taxon>
        <taxon>Pentapetalae</taxon>
        <taxon>asterids</taxon>
        <taxon>lamiids</taxon>
        <taxon>Solanales</taxon>
        <taxon>Solanaceae</taxon>
        <taxon>Solanoideae</taxon>
        <taxon>Capsiceae</taxon>
        <taxon>Capsicum</taxon>
    </lineage>
</organism>
<reference evidence="1 2" key="2">
    <citation type="journal article" date="2017" name="Genome Biol.">
        <title>New reference genome sequences of hot pepper reveal the massive evolution of plant disease-resistance genes by retroduplication.</title>
        <authorList>
            <person name="Kim S."/>
            <person name="Park J."/>
            <person name="Yeom S.I."/>
            <person name="Kim Y.M."/>
            <person name="Seo E."/>
            <person name="Kim K.T."/>
            <person name="Kim M.S."/>
            <person name="Lee J.M."/>
            <person name="Cheong K."/>
            <person name="Shin H.S."/>
            <person name="Kim S.B."/>
            <person name="Han K."/>
            <person name="Lee J."/>
            <person name="Park M."/>
            <person name="Lee H.A."/>
            <person name="Lee H.Y."/>
            <person name="Lee Y."/>
            <person name="Oh S."/>
            <person name="Lee J.H."/>
            <person name="Choi E."/>
            <person name="Choi E."/>
            <person name="Lee S.E."/>
            <person name="Jeon J."/>
            <person name="Kim H."/>
            <person name="Choi G."/>
            <person name="Song H."/>
            <person name="Lee J."/>
            <person name="Lee S.C."/>
            <person name="Kwon J.K."/>
            <person name="Lee H.Y."/>
            <person name="Koo N."/>
            <person name="Hong Y."/>
            <person name="Kim R.W."/>
            <person name="Kang W.H."/>
            <person name="Huh J.H."/>
            <person name="Kang B.C."/>
            <person name="Yang T.J."/>
            <person name="Lee Y.H."/>
            <person name="Bennetzen J.L."/>
            <person name="Choi D."/>
        </authorList>
    </citation>
    <scope>NUCLEOTIDE SEQUENCE [LARGE SCALE GENOMIC DNA]</scope>
    <source>
        <strain evidence="2">cv. CM334</strain>
    </source>
</reference>
<dbReference type="PANTHER" id="PTHR34427:SF10">
    <property type="entry name" value="DUF4283 DOMAIN-CONTAINING PROTEIN"/>
    <property type="match status" value="1"/>
</dbReference>
<dbReference type="EMBL" id="AYRZ02000005">
    <property type="protein sequence ID" value="PHT81470.1"/>
    <property type="molecule type" value="Genomic_DNA"/>
</dbReference>
<dbReference type="Gramene" id="PHT81470">
    <property type="protein sequence ID" value="PHT81470"/>
    <property type="gene ID" value="T459_14485"/>
</dbReference>
<keyword evidence="2" id="KW-1185">Reference proteome</keyword>
<sequence>MGPTDLEGCLGHTNLRHEWSNVSVRISVIKSGETCSDEGLEKTRKPITSPVVVANGSSVMKKIDERCGEWLETVEETDLKNHLRWVRIRVRGLTCKIPTSIDNADGEFVFTLPIWVTAPATYRKKTRKRDHIGGREEKE</sequence>
<comment type="caution">
    <text evidence="1">The sequence shown here is derived from an EMBL/GenBank/DDBJ whole genome shotgun (WGS) entry which is preliminary data.</text>
</comment>
<reference evidence="1 2" key="1">
    <citation type="journal article" date="2014" name="Nat. Genet.">
        <title>Genome sequence of the hot pepper provides insights into the evolution of pungency in Capsicum species.</title>
        <authorList>
            <person name="Kim S."/>
            <person name="Park M."/>
            <person name="Yeom S.I."/>
            <person name="Kim Y.M."/>
            <person name="Lee J.M."/>
            <person name="Lee H.A."/>
            <person name="Seo E."/>
            <person name="Choi J."/>
            <person name="Cheong K."/>
            <person name="Kim K.T."/>
            <person name="Jung K."/>
            <person name="Lee G.W."/>
            <person name="Oh S.K."/>
            <person name="Bae C."/>
            <person name="Kim S.B."/>
            <person name="Lee H.Y."/>
            <person name="Kim S.Y."/>
            <person name="Kim M.S."/>
            <person name="Kang B.C."/>
            <person name="Jo Y.D."/>
            <person name="Yang H.B."/>
            <person name="Jeong H.J."/>
            <person name="Kang W.H."/>
            <person name="Kwon J.K."/>
            <person name="Shin C."/>
            <person name="Lim J.Y."/>
            <person name="Park J.H."/>
            <person name="Huh J.H."/>
            <person name="Kim J.S."/>
            <person name="Kim B.D."/>
            <person name="Cohen O."/>
            <person name="Paran I."/>
            <person name="Suh M.C."/>
            <person name="Lee S.B."/>
            <person name="Kim Y.K."/>
            <person name="Shin Y."/>
            <person name="Noh S.J."/>
            <person name="Park J."/>
            <person name="Seo Y.S."/>
            <person name="Kwon S.Y."/>
            <person name="Kim H.A."/>
            <person name="Park J.M."/>
            <person name="Kim H.J."/>
            <person name="Choi S.B."/>
            <person name="Bosland P.W."/>
            <person name="Reeves G."/>
            <person name="Jo S.H."/>
            <person name="Lee B.W."/>
            <person name="Cho H.T."/>
            <person name="Choi H.S."/>
            <person name="Lee M.S."/>
            <person name="Yu Y."/>
            <person name="Do Choi Y."/>
            <person name="Park B.S."/>
            <person name="van Deynze A."/>
            <person name="Ashrafi H."/>
            <person name="Hill T."/>
            <person name="Kim W.T."/>
            <person name="Pai H.S."/>
            <person name="Ahn H.K."/>
            <person name="Yeam I."/>
            <person name="Giovannoni J.J."/>
            <person name="Rose J.K."/>
            <person name="Sorensen I."/>
            <person name="Lee S.J."/>
            <person name="Kim R.W."/>
            <person name="Choi I.Y."/>
            <person name="Choi B.S."/>
            <person name="Lim J.S."/>
            <person name="Lee Y.H."/>
            <person name="Choi D."/>
        </authorList>
    </citation>
    <scope>NUCLEOTIDE SEQUENCE [LARGE SCALE GENOMIC DNA]</scope>
    <source>
        <strain evidence="2">cv. CM334</strain>
    </source>
</reference>
<protein>
    <submittedName>
        <fullName evidence="1">Uncharacterized protein</fullName>
    </submittedName>
</protein>
<accession>A0A2G2ZHK3</accession>
<name>A0A2G2ZHK3_CAPAN</name>